<dbReference type="Proteomes" id="UP000298438">
    <property type="component" value="Unassembled WGS sequence"/>
</dbReference>
<keyword evidence="2" id="KW-1185">Reference proteome</keyword>
<evidence type="ECO:0008006" key="3">
    <source>
        <dbReference type="Google" id="ProtNLM"/>
    </source>
</evidence>
<sequence>MERHIINPNCVALRDGSASFTFIRLKPGLLRVDVRGVDAGQFGTATLDELRMEVMRYQPLELYIHTDDSVSVTVPVAEEWTRFFAQHRTSLKRVWVYAGSKLMNLTVAIAQHRSQTGNLIQIFSDSELFEDALQRALA</sequence>
<gene>
    <name evidence="1" type="ORF">E4L96_12605</name>
</gene>
<proteinExistence type="predicted"/>
<name>A0A4Y9SAC7_9BURK</name>
<dbReference type="EMBL" id="SPVF01000156">
    <property type="protein sequence ID" value="TFW18829.1"/>
    <property type="molecule type" value="Genomic_DNA"/>
</dbReference>
<dbReference type="AlphaFoldDB" id="A0A4Y9SAC7"/>
<dbReference type="RefSeq" id="WP_135207580.1">
    <property type="nucleotide sequence ID" value="NZ_SPVF01000156.1"/>
</dbReference>
<evidence type="ECO:0000313" key="2">
    <source>
        <dbReference type="Proteomes" id="UP000298438"/>
    </source>
</evidence>
<accession>A0A4Y9SAC7</accession>
<protein>
    <recommendedName>
        <fullName evidence="3">STAS/SEC14 domain-containing protein</fullName>
    </recommendedName>
</protein>
<dbReference type="OrthoDB" id="8777665at2"/>
<comment type="caution">
    <text evidence="1">The sequence shown here is derived from an EMBL/GenBank/DDBJ whole genome shotgun (WGS) entry which is preliminary data.</text>
</comment>
<organism evidence="1 2">
    <name type="scientific">Zemynaea arenosa</name>
    <dbReference type="NCBI Taxonomy" id="2561931"/>
    <lineage>
        <taxon>Bacteria</taxon>
        <taxon>Pseudomonadati</taxon>
        <taxon>Pseudomonadota</taxon>
        <taxon>Betaproteobacteria</taxon>
        <taxon>Burkholderiales</taxon>
        <taxon>Oxalobacteraceae</taxon>
        <taxon>Telluria group</taxon>
        <taxon>Zemynaea</taxon>
    </lineage>
</organism>
<evidence type="ECO:0000313" key="1">
    <source>
        <dbReference type="EMBL" id="TFW18829.1"/>
    </source>
</evidence>
<reference evidence="1 2" key="1">
    <citation type="submission" date="2019-03" db="EMBL/GenBank/DDBJ databases">
        <title>Draft Genome Sequence of Massilia arenosa sp. nov., a Novel Massilia Species Isolated from a Sandy-loam Maize Soil.</title>
        <authorList>
            <person name="Raths R."/>
            <person name="Peta V."/>
            <person name="Bucking H."/>
        </authorList>
    </citation>
    <scope>NUCLEOTIDE SEQUENCE [LARGE SCALE GENOMIC DNA]</scope>
    <source>
        <strain evidence="1 2">MC02</strain>
    </source>
</reference>